<protein>
    <submittedName>
        <fullName evidence="6">Urea ABC transporter ATP-binding protein UrtD</fullName>
    </submittedName>
</protein>
<dbReference type="PANTHER" id="PTHR45772">
    <property type="entry name" value="CONSERVED COMPONENT OF ABC TRANSPORTER FOR NATURAL AMINO ACIDS-RELATED"/>
    <property type="match status" value="1"/>
</dbReference>
<dbReference type="Pfam" id="PF00005">
    <property type="entry name" value="ABC_tran"/>
    <property type="match status" value="1"/>
</dbReference>
<dbReference type="PANTHER" id="PTHR45772:SF8">
    <property type="entry name" value="HIGH-AFFINITY BRANCHED-CHAIN AMINO ACID TRANSPORT ATP-BINDING PROTEIN"/>
    <property type="match status" value="1"/>
</dbReference>
<dbReference type="Gene3D" id="3.40.50.300">
    <property type="entry name" value="P-loop containing nucleotide triphosphate hydrolases"/>
    <property type="match status" value="1"/>
</dbReference>
<evidence type="ECO:0000256" key="4">
    <source>
        <dbReference type="ARBA" id="ARBA00024722"/>
    </source>
</evidence>
<dbReference type="RefSeq" id="WP_119855817.1">
    <property type="nucleotide sequence ID" value="NZ_QYYD01000005.1"/>
</dbReference>
<comment type="caution">
    <text evidence="6">The sequence shown here is derived from an EMBL/GenBank/DDBJ whole genome shotgun (WGS) entry which is preliminary data.</text>
</comment>
<evidence type="ECO:0000256" key="1">
    <source>
        <dbReference type="ARBA" id="ARBA00022448"/>
    </source>
</evidence>
<dbReference type="InterPro" id="IPR051120">
    <property type="entry name" value="ABC_AA/LPS_Transport"/>
</dbReference>
<dbReference type="GO" id="GO:0005524">
    <property type="term" value="F:ATP binding"/>
    <property type="evidence" value="ECO:0007669"/>
    <property type="project" value="UniProtKB-KW"/>
</dbReference>
<proteinExistence type="predicted"/>
<gene>
    <name evidence="6" type="primary">urtD</name>
    <name evidence="6" type="ORF">D4Q52_06975</name>
</gene>
<keyword evidence="1" id="KW-0813">Transport</keyword>
<reference evidence="6 7" key="1">
    <citation type="submission" date="2018-09" db="EMBL/GenBank/DDBJ databases">
        <title>Draft genome sequence of Rhodopseudomonas palustris 2.1.18.</title>
        <authorList>
            <person name="Robertson S.L."/>
            <person name="Meyer T.E."/>
            <person name="Kyndt J.A."/>
        </authorList>
    </citation>
    <scope>NUCLEOTIDE SEQUENCE [LARGE SCALE GENOMIC DNA]</scope>
    <source>
        <strain evidence="6 7">2.1.18</strain>
    </source>
</reference>
<organism evidence="6 7">
    <name type="scientific">Rhodopseudomonas palustris</name>
    <dbReference type="NCBI Taxonomy" id="1076"/>
    <lineage>
        <taxon>Bacteria</taxon>
        <taxon>Pseudomonadati</taxon>
        <taxon>Pseudomonadota</taxon>
        <taxon>Alphaproteobacteria</taxon>
        <taxon>Hyphomicrobiales</taxon>
        <taxon>Nitrobacteraceae</taxon>
        <taxon>Rhodopseudomonas</taxon>
    </lineage>
</organism>
<sequence length="247" mass="27560">MGFFEIRDLCKSFDTVTVINQFSIELVEQTLCCLVGPNGAGKTTTMDLITGRQKPTSGQILFCDEDITGLDEHEIARRGIGRKFQVPAVFRDLTVRQNLEVACSRSTNPVKNFFRFREPVFADKLEEVLALTGLGPRLNTEAGILSHGETQWLEIAMVLMQDPRLLLFDEPVAGMTEQEIDKTAAIFNRLKKTHSLVVVEHDMAFVKQIADVVTVMHMGSLLAQGTIGEIEANERVREVYLGDTEDA</sequence>
<dbReference type="GO" id="GO:0016887">
    <property type="term" value="F:ATP hydrolysis activity"/>
    <property type="evidence" value="ECO:0007669"/>
    <property type="project" value="InterPro"/>
</dbReference>
<dbReference type="InterPro" id="IPR003593">
    <property type="entry name" value="AAA+_ATPase"/>
</dbReference>
<name>A0A418VJR0_RHOPL</name>
<dbReference type="OrthoDB" id="9780942at2"/>
<dbReference type="InterPro" id="IPR003439">
    <property type="entry name" value="ABC_transporter-like_ATP-bd"/>
</dbReference>
<dbReference type="SUPFAM" id="SSF52540">
    <property type="entry name" value="P-loop containing nucleoside triphosphate hydrolases"/>
    <property type="match status" value="1"/>
</dbReference>
<keyword evidence="3 6" id="KW-0067">ATP-binding</keyword>
<dbReference type="NCBIfam" id="TIGR03411">
    <property type="entry name" value="urea_trans_UrtD"/>
    <property type="match status" value="1"/>
</dbReference>
<dbReference type="GO" id="GO:0005886">
    <property type="term" value="C:plasma membrane"/>
    <property type="evidence" value="ECO:0007669"/>
    <property type="project" value="TreeGrafter"/>
</dbReference>
<evidence type="ECO:0000313" key="7">
    <source>
        <dbReference type="Proteomes" id="UP000285523"/>
    </source>
</evidence>
<evidence type="ECO:0000259" key="5">
    <source>
        <dbReference type="PROSITE" id="PS50893"/>
    </source>
</evidence>
<keyword evidence="2" id="KW-0547">Nucleotide-binding</keyword>
<dbReference type="AlphaFoldDB" id="A0A418VJR0"/>
<dbReference type="PROSITE" id="PS50893">
    <property type="entry name" value="ABC_TRANSPORTER_2"/>
    <property type="match status" value="1"/>
</dbReference>
<evidence type="ECO:0000256" key="3">
    <source>
        <dbReference type="ARBA" id="ARBA00022840"/>
    </source>
</evidence>
<dbReference type="Proteomes" id="UP000285523">
    <property type="component" value="Unassembled WGS sequence"/>
</dbReference>
<evidence type="ECO:0000256" key="2">
    <source>
        <dbReference type="ARBA" id="ARBA00022741"/>
    </source>
</evidence>
<dbReference type="InterPro" id="IPR027417">
    <property type="entry name" value="P-loop_NTPase"/>
</dbReference>
<comment type="function">
    <text evidence="4">Involved in beta-(1--&gt;2)glucan export. Transmembrane domains (TMD) form a pore in the inner membrane and the ATP-binding domain (NBD) is responsible for energy generation.</text>
</comment>
<dbReference type="EMBL" id="QYYD01000005">
    <property type="protein sequence ID" value="RJF76348.1"/>
    <property type="molecule type" value="Genomic_DNA"/>
</dbReference>
<evidence type="ECO:0000313" key="6">
    <source>
        <dbReference type="EMBL" id="RJF76348.1"/>
    </source>
</evidence>
<accession>A0A418VJR0</accession>
<dbReference type="SMART" id="SM00382">
    <property type="entry name" value="AAA"/>
    <property type="match status" value="1"/>
</dbReference>
<dbReference type="InterPro" id="IPR017781">
    <property type="entry name" value="ABC_transptr_urea_ATP-bd_UrtD"/>
</dbReference>
<feature type="domain" description="ABC transporter" evidence="5">
    <location>
        <begin position="4"/>
        <end position="243"/>
    </location>
</feature>
<dbReference type="CDD" id="cd03219">
    <property type="entry name" value="ABC_Mj1267_LivG_branched"/>
    <property type="match status" value="1"/>
</dbReference>